<dbReference type="Pfam" id="PF02626">
    <property type="entry name" value="CT_A_B"/>
    <property type="match status" value="1"/>
</dbReference>
<keyword evidence="2" id="KW-0378">Hydrolase</keyword>
<reference evidence="7" key="1">
    <citation type="journal article" date="2019" name="Int. J. Syst. Evol. Microbiol.">
        <title>The Global Catalogue of Microorganisms (GCM) 10K type strain sequencing project: providing services to taxonomists for standard genome sequencing and annotation.</title>
        <authorList>
            <consortium name="The Broad Institute Genomics Platform"/>
            <consortium name="The Broad Institute Genome Sequencing Center for Infectious Disease"/>
            <person name="Wu L."/>
            <person name="Ma J."/>
        </authorList>
    </citation>
    <scope>NUCLEOTIDE SEQUENCE [LARGE SCALE GENOMIC DNA]</scope>
    <source>
        <strain evidence="7">JCM 17125</strain>
    </source>
</reference>
<comment type="caution">
    <text evidence="6">The sequence shown here is derived from an EMBL/GenBank/DDBJ whole genome shotgun (WGS) entry which is preliminary data.</text>
</comment>
<evidence type="ECO:0000256" key="3">
    <source>
        <dbReference type="ARBA" id="ARBA00022840"/>
    </source>
</evidence>
<dbReference type="EMBL" id="BAABDC010000012">
    <property type="protein sequence ID" value="GAA3721047.1"/>
    <property type="molecule type" value="Genomic_DNA"/>
</dbReference>
<sequence>MHARLLPMGPLALVVEVADTGAALALRAHLDPLVERSAGVWSAVDQVVLGARSLLVVLRRPTRREEVVRACQEAALRVDVAVPPESADVVEVEVRYDGPDLEEVARLTDLSPDEVVQAHTSTHWRVGFGGFAPGFAYLVGGDSRLAVPRRSEPRTSVPAGSVALAGEFSGIYPHASPGGWQLLGSTDAVLWDVDRDPPALLAPGRSVRFVALDAQALSSGPAVPRIADLREPRGAGGTTRALDEAGGRGLEVLATGPLTLVEDTGRPGLAGMGVSRSGAADPTAYLLGLRLVGHLLDDESSTAATAPASLEVTLGGLSVRAHGDLLVALTGAPCPADVDGRAVPNAAPVALANGQVLTLGTPPAGLRTWLAVRGGIAVPPVLGSRSTDTLSRVGPRRPAVGDVLAVGPAPRTFPVVEAAPQPPPAEGEVVLELDPGPRADWCDLTELESGTWSVSSRSNRVGIRLEGKQIHRKSMYADRELPSEGLVPGAVQVPPGGEPVVFLADHPVTGGYPVVAVLTTASVSRAAQLRPGQAVRLRWASRP</sequence>
<dbReference type="PANTHER" id="PTHR43309:SF3">
    <property type="entry name" value="5-OXOPROLINASE SUBUNIT C"/>
    <property type="match status" value="1"/>
</dbReference>
<protein>
    <submittedName>
        <fullName evidence="6">5-oxoprolinase/urea amidolyase family protein</fullName>
    </submittedName>
</protein>
<evidence type="ECO:0000313" key="6">
    <source>
        <dbReference type="EMBL" id="GAA3721047.1"/>
    </source>
</evidence>
<dbReference type="NCBIfam" id="TIGR00724">
    <property type="entry name" value="urea_amlyse_rel"/>
    <property type="match status" value="1"/>
</dbReference>
<dbReference type="SUPFAM" id="SSF50891">
    <property type="entry name" value="Cyclophilin-like"/>
    <property type="match status" value="2"/>
</dbReference>
<dbReference type="PANTHER" id="PTHR43309">
    <property type="entry name" value="5-OXOPROLINASE SUBUNIT C"/>
    <property type="match status" value="1"/>
</dbReference>
<dbReference type="SMART" id="SM00797">
    <property type="entry name" value="AHS2"/>
    <property type="match status" value="1"/>
</dbReference>
<evidence type="ECO:0000313" key="7">
    <source>
        <dbReference type="Proteomes" id="UP001501468"/>
    </source>
</evidence>
<dbReference type="InterPro" id="IPR003778">
    <property type="entry name" value="CT_A_B"/>
</dbReference>
<feature type="domain" description="Carboxyltransferase" evidence="4">
    <location>
        <begin position="3"/>
        <end position="201"/>
    </location>
</feature>
<dbReference type="InterPro" id="IPR052708">
    <property type="entry name" value="PxpC"/>
</dbReference>
<dbReference type="InterPro" id="IPR029000">
    <property type="entry name" value="Cyclophilin-like_dom_sf"/>
</dbReference>
<organism evidence="6 7">
    <name type="scientific">Terrabacter ginsenosidimutans</name>
    <dbReference type="NCBI Taxonomy" id="490575"/>
    <lineage>
        <taxon>Bacteria</taxon>
        <taxon>Bacillati</taxon>
        <taxon>Actinomycetota</taxon>
        <taxon>Actinomycetes</taxon>
        <taxon>Micrococcales</taxon>
        <taxon>Intrasporangiaceae</taxon>
        <taxon>Terrabacter</taxon>
    </lineage>
</organism>
<evidence type="ECO:0000259" key="5">
    <source>
        <dbReference type="SMART" id="SM00797"/>
    </source>
</evidence>
<evidence type="ECO:0000256" key="2">
    <source>
        <dbReference type="ARBA" id="ARBA00022801"/>
    </source>
</evidence>
<gene>
    <name evidence="6" type="ORF">GCM10022399_41790</name>
</gene>
<accession>A0ABP7ELT2</accession>
<keyword evidence="1" id="KW-0547">Nucleotide-binding</keyword>
<dbReference type="InterPro" id="IPR003833">
    <property type="entry name" value="CT_C_D"/>
</dbReference>
<name>A0ABP7ELT2_9MICO</name>
<dbReference type="Gene3D" id="2.40.100.10">
    <property type="entry name" value="Cyclophilin-like"/>
    <property type="match status" value="2"/>
</dbReference>
<feature type="domain" description="Carboxyltransferase" evidence="5">
    <location>
        <begin position="271"/>
        <end position="543"/>
    </location>
</feature>
<dbReference type="SMART" id="SM00796">
    <property type="entry name" value="AHS1"/>
    <property type="match status" value="1"/>
</dbReference>
<dbReference type="Proteomes" id="UP001501468">
    <property type="component" value="Unassembled WGS sequence"/>
</dbReference>
<evidence type="ECO:0000259" key="4">
    <source>
        <dbReference type="SMART" id="SM00796"/>
    </source>
</evidence>
<proteinExistence type="predicted"/>
<keyword evidence="3" id="KW-0067">ATP-binding</keyword>
<dbReference type="RefSeq" id="WP_344951518.1">
    <property type="nucleotide sequence ID" value="NZ_BAABDC010000012.1"/>
</dbReference>
<dbReference type="Pfam" id="PF02682">
    <property type="entry name" value="CT_C_D"/>
    <property type="match status" value="1"/>
</dbReference>
<keyword evidence="7" id="KW-1185">Reference proteome</keyword>
<evidence type="ECO:0000256" key="1">
    <source>
        <dbReference type="ARBA" id="ARBA00022741"/>
    </source>
</evidence>